<organism evidence="2 3">
    <name type="scientific">Dreissena polymorpha</name>
    <name type="common">Zebra mussel</name>
    <name type="synonym">Mytilus polymorpha</name>
    <dbReference type="NCBI Taxonomy" id="45954"/>
    <lineage>
        <taxon>Eukaryota</taxon>
        <taxon>Metazoa</taxon>
        <taxon>Spiralia</taxon>
        <taxon>Lophotrochozoa</taxon>
        <taxon>Mollusca</taxon>
        <taxon>Bivalvia</taxon>
        <taxon>Autobranchia</taxon>
        <taxon>Heteroconchia</taxon>
        <taxon>Euheterodonta</taxon>
        <taxon>Imparidentia</taxon>
        <taxon>Neoheterodontei</taxon>
        <taxon>Myida</taxon>
        <taxon>Dreissenoidea</taxon>
        <taxon>Dreissenidae</taxon>
        <taxon>Dreissena</taxon>
    </lineage>
</organism>
<dbReference type="EMBL" id="JAIWYP010000016">
    <property type="protein sequence ID" value="KAH3695193.1"/>
    <property type="molecule type" value="Genomic_DNA"/>
</dbReference>
<sequence>MNMERPVTILPGKYLNVLYLRDEPGVTVKDRQRPLRHWEQPERHRDGTVATPGPIQTPAEQRHCPGCRRWCPVGAPVNAGRVPA</sequence>
<feature type="compositionally biased region" description="Basic and acidic residues" evidence="1">
    <location>
        <begin position="31"/>
        <end position="47"/>
    </location>
</feature>
<reference evidence="2" key="2">
    <citation type="submission" date="2020-11" db="EMBL/GenBank/DDBJ databases">
        <authorList>
            <person name="McCartney M.A."/>
            <person name="Auch B."/>
            <person name="Kono T."/>
            <person name="Mallez S."/>
            <person name="Becker A."/>
            <person name="Gohl D.M."/>
            <person name="Silverstein K.A.T."/>
            <person name="Koren S."/>
            <person name="Bechman K.B."/>
            <person name="Herman A."/>
            <person name="Abrahante J.E."/>
            <person name="Garbe J."/>
        </authorList>
    </citation>
    <scope>NUCLEOTIDE SEQUENCE</scope>
    <source>
        <strain evidence="2">Duluth1</strain>
        <tissue evidence="2">Whole animal</tissue>
    </source>
</reference>
<reference evidence="2" key="1">
    <citation type="journal article" date="2019" name="bioRxiv">
        <title>The Genome of the Zebra Mussel, Dreissena polymorpha: A Resource for Invasive Species Research.</title>
        <authorList>
            <person name="McCartney M.A."/>
            <person name="Auch B."/>
            <person name="Kono T."/>
            <person name="Mallez S."/>
            <person name="Zhang Y."/>
            <person name="Obille A."/>
            <person name="Becker A."/>
            <person name="Abrahante J.E."/>
            <person name="Garbe J."/>
            <person name="Badalamenti J.P."/>
            <person name="Herman A."/>
            <person name="Mangelson H."/>
            <person name="Liachko I."/>
            <person name="Sullivan S."/>
            <person name="Sone E.D."/>
            <person name="Koren S."/>
            <person name="Silverstein K.A.T."/>
            <person name="Beckman K.B."/>
            <person name="Gohl D.M."/>
        </authorList>
    </citation>
    <scope>NUCLEOTIDE SEQUENCE</scope>
    <source>
        <strain evidence="2">Duluth1</strain>
        <tissue evidence="2">Whole animal</tissue>
    </source>
</reference>
<accession>A0A9D3Y7C7</accession>
<gene>
    <name evidence="2" type="ORF">DPMN_082649</name>
</gene>
<evidence type="ECO:0000313" key="3">
    <source>
        <dbReference type="Proteomes" id="UP000828390"/>
    </source>
</evidence>
<evidence type="ECO:0000256" key="1">
    <source>
        <dbReference type="SAM" id="MobiDB-lite"/>
    </source>
</evidence>
<protein>
    <submittedName>
        <fullName evidence="2">Uncharacterized protein</fullName>
    </submittedName>
</protein>
<dbReference type="AlphaFoldDB" id="A0A9D3Y7C7"/>
<feature type="region of interest" description="Disordered" evidence="1">
    <location>
        <begin position="31"/>
        <end position="61"/>
    </location>
</feature>
<name>A0A9D3Y7C7_DREPO</name>
<proteinExistence type="predicted"/>
<evidence type="ECO:0000313" key="2">
    <source>
        <dbReference type="EMBL" id="KAH3695193.1"/>
    </source>
</evidence>
<comment type="caution">
    <text evidence="2">The sequence shown here is derived from an EMBL/GenBank/DDBJ whole genome shotgun (WGS) entry which is preliminary data.</text>
</comment>
<dbReference type="Proteomes" id="UP000828390">
    <property type="component" value="Unassembled WGS sequence"/>
</dbReference>
<keyword evidence="3" id="KW-1185">Reference proteome</keyword>